<evidence type="ECO:0000259" key="6">
    <source>
        <dbReference type="PROSITE" id="PS51007"/>
    </source>
</evidence>
<dbReference type="Proteomes" id="UP001597094">
    <property type="component" value="Unassembled WGS sequence"/>
</dbReference>
<evidence type="ECO:0000313" key="8">
    <source>
        <dbReference type="Proteomes" id="UP001597094"/>
    </source>
</evidence>
<dbReference type="Gene3D" id="1.10.760.10">
    <property type="entry name" value="Cytochrome c-like domain"/>
    <property type="match status" value="1"/>
</dbReference>
<gene>
    <name evidence="7" type="ORF">ACFQ2O_01055</name>
</gene>
<comment type="caution">
    <text evidence="7">The sequence shown here is derived from an EMBL/GenBank/DDBJ whole genome shotgun (WGS) entry which is preliminary data.</text>
</comment>
<dbReference type="InterPro" id="IPR009056">
    <property type="entry name" value="Cyt_c-like_dom"/>
</dbReference>
<protein>
    <submittedName>
        <fullName evidence="7">C-type cytochrome</fullName>
    </submittedName>
</protein>
<keyword evidence="1 4" id="KW-0349">Heme</keyword>
<dbReference type="RefSeq" id="WP_377522208.1">
    <property type="nucleotide sequence ID" value="NZ_JBHTLD010000004.1"/>
</dbReference>
<evidence type="ECO:0000256" key="1">
    <source>
        <dbReference type="ARBA" id="ARBA00022617"/>
    </source>
</evidence>
<keyword evidence="5" id="KW-0732">Signal</keyword>
<evidence type="ECO:0000313" key="7">
    <source>
        <dbReference type="EMBL" id="MFD1184774.1"/>
    </source>
</evidence>
<accession>A0ABW3SIX1</accession>
<feature type="signal peptide" evidence="5">
    <location>
        <begin position="1"/>
        <end position="23"/>
    </location>
</feature>
<name>A0ABW3SIX1_9BACT</name>
<evidence type="ECO:0000256" key="2">
    <source>
        <dbReference type="ARBA" id="ARBA00022723"/>
    </source>
</evidence>
<keyword evidence="8" id="KW-1185">Reference proteome</keyword>
<proteinExistence type="predicted"/>
<dbReference type="PROSITE" id="PS51007">
    <property type="entry name" value="CYTC"/>
    <property type="match status" value="1"/>
</dbReference>
<evidence type="ECO:0000256" key="5">
    <source>
        <dbReference type="SAM" id="SignalP"/>
    </source>
</evidence>
<organism evidence="7 8">
    <name type="scientific">Pontibacter rugosus</name>
    <dbReference type="NCBI Taxonomy" id="1745966"/>
    <lineage>
        <taxon>Bacteria</taxon>
        <taxon>Pseudomonadati</taxon>
        <taxon>Bacteroidota</taxon>
        <taxon>Cytophagia</taxon>
        <taxon>Cytophagales</taxon>
        <taxon>Hymenobacteraceae</taxon>
        <taxon>Pontibacter</taxon>
    </lineage>
</organism>
<feature type="domain" description="Cytochrome c" evidence="6">
    <location>
        <begin position="38"/>
        <end position="111"/>
    </location>
</feature>
<dbReference type="InterPro" id="IPR036909">
    <property type="entry name" value="Cyt_c-like_dom_sf"/>
</dbReference>
<feature type="chain" id="PRO_5046793622" evidence="5">
    <location>
        <begin position="24"/>
        <end position="118"/>
    </location>
</feature>
<dbReference type="EMBL" id="JBHTLD010000004">
    <property type="protein sequence ID" value="MFD1184774.1"/>
    <property type="molecule type" value="Genomic_DNA"/>
</dbReference>
<dbReference type="Pfam" id="PF13442">
    <property type="entry name" value="Cytochrome_CBB3"/>
    <property type="match status" value="1"/>
</dbReference>
<keyword evidence="2 4" id="KW-0479">Metal-binding</keyword>
<dbReference type="SUPFAM" id="SSF46626">
    <property type="entry name" value="Cytochrome c"/>
    <property type="match status" value="1"/>
</dbReference>
<evidence type="ECO:0000256" key="4">
    <source>
        <dbReference type="PROSITE-ProRule" id="PRU00433"/>
    </source>
</evidence>
<evidence type="ECO:0000256" key="3">
    <source>
        <dbReference type="ARBA" id="ARBA00023004"/>
    </source>
</evidence>
<reference evidence="8" key="1">
    <citation type="journal article" date="2019" name="Int. J. Syst. Evol. Microbiol.">
        <title>The Global Catalogue of Microorganisms (GCM) 10K type strain sequencing project: providing services to taxonomists for standard genome sequencing and annotation.</title>
        <authorList>
            <consortium name="The Broad Institute Genomics Platform"/>
            <consortium name="The Broad Institute Genome Sequencing Center for Infectious Disease"/>
            <person name="Wu L."/>
            <person name="Ma J."/>
        </authorList>
    </citation>
    <scope>NUCLEOTIDE SEQUENCE [LARGE SCALE GENOMIC DNA]</scope>
    <source>
        <strain evidence="8">JCM 31319</strain>
    </source>
</reference>
<sequence length="118" mass="12939">MRRLFILAATTFLLLSLSFCGTARRGAPKYEPLNTDNPAVAQGEVVFMTYCQKCHPGGASGLAPAINNKPLPGFMIRFQVRHGVGTMPAFKEDVISDDELDNLVAYLKALRKAKDKPQ</sequence>
<keyword evidence="3 4" id="KW-0408">Iron</keyword>